<organism evidence="2 3">
    <name type="scientific">Salinicoccus bachuensis</name>
    <dbReference type="NCBI Taxonomy" id="3136731"/>
    <lineage>
        <taxon>Bacteria</taxon>
        <taxon>Bacillati</taxon>
        <taxon>Bacillota</taxon>
        <taxon>Bacilli</taxon>
        <taxon>Bacillales</taxon>
        <taxon>Staphylococcaceae</taxon>
        <taxon>Salinicoccus</taxon>
    </lineage>
</organism>
<name>A0ABZ3CH09_9STAP</name>
<keyword evidence="1" id="KW-0472">Membrane</keyword>
<dbReference type="NCBIfam" id="NF033608">
    <property type="entry name" value="type_I_tox_Fst"/>
    <property type="match status" value="1"/>
</dbReference>
<reference evidence="3" key="1">
    <citation type="submission" date="2023-10" db="EMBL/GenBank/DDBJ databases">
        <title>Genome analysis and identification of Salinococcus sp. Bachu38 nov., a PGPR from the rhizosphere of Tamarix.</title>
        <authorList>
            <person name="Liang Z."/>
            <person name="Zhang X."/>
            <person name="Jia J."/>
            <person name="Chen X."/>
            <person name="Wang Y."/>
            <person name="Wang Q."/>
            <person name="Wang R."/>
        </authorList>
    </citation>
    <scope>NUCLEOTIDE SEQUENCE [LARGE SCALE GENOMIC DNA]</scope>
    <source>
        <strain evidence="3">Bachu38</strain>
    </source>
</reference>
<proteinExistence type="predicted"/>
<keyword evidence="1" id="KW-0812">Transmembrane</keyword>
<accession>A0ABZ3CH09</accession>
<keyword evidence="3" id="KW-1185">Reference proteome</keyword>
<evidence type="ECO:0000313" key="2">
    <source>
        <dbReference type="EMBL" id="WZX28917.2"/>
    </source>
</evidence>
<protein>
    <submittedName>
        <fullName evidence="2">Type I toxin-antitoxin system Fst family toxin</fullName>
    </submittedName>
</protein>
<evidence type="ECO:0000256" key="1">
    <source>
        <dbReference type="SAM" id="Phobius"/>
    </source>
</evidence>
<evidence type="ECO:0000313" key="3">
    <source>
        <dbReference type="Proteomes" id="UP001455384"/>
    </source>
</evidence>
<feature type="transmembrane region" description="Helical" evidence="1">
    <location>
        <begin position="6"/>
        <end position="32"/>
    </location>
</feature>
<dbReference type="EMBL" id="CP138333">
    <property type="protein sequence ID" value="WZX28917.2"/>
    <property type="molecule type" value="Genomic_DNA"/>
</dbReference>
<sequence>MEGGEVMYSTLFEFLVAPLITGVVLALFAYWLDNRDE</sequence>
<dbReference type="RefSeq" id="WP_373446038.1">
    <property type="nucleotide sequence ID" value="NZ_CP138333.2"/>
</dbReference>
<dbReference type="Proteomes" id="UP001455384">
    <property type="component" value="Chromosome"/>
</dbReference>
<gene>
    <name evidence="2" type="ORF">RQP18_09650</name>
</gene>
<keyword evidence="1" id="KW-1133">Transmembrane helix</keyword>